<proteinExistence type="predicted"/>
<dbReference type="Proteomes" id="UP000501868">
    <property type="component" value="Chromosome"/>
</dbReference>
<protein>
    <submittedName>
        <fullName evidence="5">Helix-turn-helix domain-containing protein</fullName>
    </submittedName>
</protein>
<dbReference type="EMBL" id="CP051128">
    <property type="protein sequence ID" value="QIZ08202.1"/>
    <property type="molecule type" value="Genomic_DNA"/>
</dbReference>
<dbReference type="PANTHER" id="PTHR43280:SF34">
    <property type="entry name" value="ARAC-FAMILY TRANSCRIPTIONAL REGULATOR"/>
    <property type="match status" value="1"/>
</dbReference>
<keyword evidence="3" id="KW-0804">Transcription</keyword>
<dbReference type="InterPro" id="IPR018060">
    <property type="entry name" value="HTH_AraC"/>
</dbReference>
<keyword evidence="2" id="KW-0238">DNA-binding</keyword>
<keyword evidence="1" id="KW-0805">Transcription regulation</keyword>
<sequence>MNLEYISRLVFDMFKIPVFLLGKNGEMILKHSIHFQHNLFDFSKETILNQLFSEGHTLDFPVFSTTAYLGNFFSINIRLGEEFHGKIIVGPVLFSNVPKESIKGIVNDFQLHVNKEELIQFYHSLPVYSHLDFIHLSTILFYMIYQQELDVVTILQNNKLLGRKRMEIEQPDVQVSERRQETMTYVDPLYEKRMFECVREGKKFELIQLLQESPKEGKLGVLSKTSQLRSVKNLTIAGITLATRSAIDGGLMPDVSYTLSDLFIQKLEELNDYNEVMQFFEYALLEFTERVEKGKKHKYSKPINICQNYIYTHLYQDICLSDLADLVHMNPQYLSHLFKKEVGISIIEFIQQVKVDEAKTLLTYTQHSLTEISSLLNFHDQSYFIKVFKKFAGVTPNHFKKGINSNKNAR</sequence>
<dbReference type="InterPro" id="IPR018062">
    <property type="entry name" value="HTH_AraC-typ_CS"/>
</dbReference>
<gene>
    <name evidence="5" type="ORF">HFZ78_16920</name>
</gene>
<accession>A0A6H1P425</accession>
<dbReference type="InterPro" id="IPR009057">
    <property type="entry name" value="Homeodomain-like_sf"/>
</dbReference>
<reference evidence="5 6" key="2">
    <citation type="submission" date="2020-04" db="EMBL/GenBank/DDBJ databases">
        <authorList>
            <person name="Fomenkov A."/>
            <person name="Anton B.P."/>
            <person name="Roberts R.J."/>
        </authorList>
    </citation>
    <scope>NUCLEOTIDE SEQUENCE [LARGE SCALE GENOMIC DNA]</scope>
    <source>
        <strain evidence="5 6">S2</strain>
    </source>
</reference>
<evidence type="ECO:0000256" key="2">
    <source>
        <dbReference type="ARBA" id="ARBA00023125"/>
    </source>
</evidence>
<dbReference type="GO" id="GO:0003700">
    <property type="term" value="F:DNA-binding transcription factor activity"/>
    <property type="evidence" value="ECO:0007669"/>
    <property type="project" value="InterPro"/>
</dbReference>
<evidence type="ECO:0000256" key="1">
    <source>
        <dbReference type="ARBA" id="ARBA00023015"/>
    </source>
</evidence>
<evidence type="ECO:0000313" key="5">
    <source>
        <dbReference type="EMBL" id="QIZ08202.1"/>
    </source>
</evidence>
<dbReference type="PROSITE" id="PS01124">
    <property type="entry name" value="HTH_ARAC_FAMILY_2"/>
    <property type="match status" value="1"/>
</dbReference>
<dbReference type="SMART" id="SM00342">
    <property type="entry name" value="HTH_ARAC"/>
    <property type="match status" value="1"/>
</dbReference>
<organism evidence="5 6">
    <name type="scientific">Priestia megaterium</name>
    <name type="common">Bacillus megaterium</name>
    <dbReference type="NCBI Taxonomy" id="1404"/>
    <lineage>
        <taxon>Bacteria</taxon>
        <taxon>Bacillati</taxon>
        <taxon>Bacillota</taxon>
        <taxon>Bacilli</taxon>
        <taxon>Bacillales</taxon>
        <taxon>Bacillaceae</taxon>
        <taxon>Priestia</taxon>
    </lineage>
</organism>
<dbReference type="AlphaFoldDB" id="A0A6H1P425"/>
<dbReference type="PANTHER" id="PTHR43280">
    <property type="entry name" value="ARAC-FAMILY TRANSCRIPTIONAL REGULATOR"/>
    <property type="match status" value="1"/>
</dbReference>
<evidence type="ECO:0000256" key="3">
    <source>
        <dbReference type="ARBA" id="ARBA00023163"/>
    </source>
</evidence>
<name>A0A6H1P425_PRIMG</name>
<dbReference type="Pfam" id="PF12833">
    <property type="entry name" value="HTH_18"/>
    <property type="match status" value="1"/>
</dbReference>
<evidence type="ECO:0000313" key="6">
    <source>
        <dbReference type="Proteomes" id="UP000501868"/>
    </source>
</evidence>
<dbReference type="GO" id="GO:0043565">
    <property type="term" value="F:sequence-specific DNA binding"/>
    <property type="evidence" value="ECO:0007669"/>
    <property type="project" value="InterPro"/>
</dbReference>
<dbReference type="SUPFAM" id="SSF46689">
    <property type="entry name" value="Homeodomain-like"/>
    <property type="match status" value="2"/>
</dbReference>
<dbReference type="PROSITE" id="PS00041">
    <property type="entry name" value="HTH_ARAC_FAMILY_1"/>
    <property type="match status" value="1"/>
</dbReference>
<dbReference type="Gene3D" id="1.10.10.60">
    <property type="entry name" value="Homeodomain-like"/>
    <property type="match status" value="2"/>
</dbReference>
<feature type="domain" description="HTH araC/xylS-type" evidence="4">
    <location>
        <begin position="304"/>
        <end position="402"/>
    </location>
</feature>
<reference evidence="5 6" key="1">
    <citation type="submission" date="2020-04" db="EMBL/GenBank/DDBJ databases">
        <title>Genome-Wide Identification of 5-Methylcytosine Sites in Bacterial Genomes By High-Throughput Sequencing of MspJI Restriction Fragments.</title>
        <authorList>
            <person name="Wu V."/>
        </authorList>
    </citation>
    <scope>NUCLEOTIDE SEQUENCE [LARGE SCALE GENOMIC DNA]</scope>
    <source>
        <strain evidence="5 6">S2</strain>
    </source>
</reference>
<evidence type="ECO:0000259" key="4">
    <source>
        <dbReference type="PROSITE" id="PS01124"/>
    </source>
</evidence>